<dbReference type="AlphaFoldDB" id="A0A1H3VNC2"/>
<dbReference type="PANTHER" id="PTHR36838">
    <property type="entry name" value="AUXIN EFFLUX CARRIER FAMILY PROTEIN"/>
    <property type="match status" value="1"/>
</dbReference>
<dbReference type="EMBL" id="FNQN01000001">
    <property type="protein sequence ID" value="SDZ76286.1"/>
    <property type="molecule type" value="Genomic_DNA"/>
</dbReference>
<reference evidence="9 10" key="1">
    <citation type="submission" date="2016-10" db="EMBL/GenBank/DDBJ databases">
        <authorList>
            <person name="de Groot N.N."/>
        </authorList>
    </citation>
    <scope>NUCLEOTIDE SEQUENCE [LARGE SCALE GENOMIC DNA]</scope>
    <source>
        <strain evidence="9 10">DSM 7343</strain>
    </source>
</reference>
<feature type="transmembrane region" description="Helical" evidence="8">
    <location>
        <begin position="190"/>
        <end position="209"/>
    </location>
</feature>
<evidence type="ECO:0000313" key="9">
    <source>
        <dbReference type="EMBL" id="SDZ76286.1"/>
    </source>
</evidence>
<gene>
    <name evidence="9" type="ORF">SAMN05660420_00180</name>
</gene>
<feature type="transmembrane region" description="Helical" evidence="8">
    <location>
        <begin position="221"/>
        <end position="245"/>
    </location>
</feature>
<dbReference type="PANTHER" id="PTHR36838:SF1">
    <property type="entry name" value="SLR1864 PROTEIN"/>
    <property type="match status" value="1"/>
</dbReference>
<evidence type="ECO:0000256" key="5">
    <source>
        <dbReference type="ARBA" id="ARBA00022692"/>
    </source>
</evidence>
<evidence type="ECO:0000256" key="1">
    <source>
        <dbReference type="ARBA" id="ARBA00004651"/>
    </source>
</evidence>
<feature type="transmembrane region" description="Helical" evidence="8">
    <location>
        <begin position="39"/>
        <end position="60"/>
    </location>
</feature>
<dbReference type="OrthoDB" id="148377at2"/>
<proteinExistence type="inferred from homology"/>
<evidence type="ECO:0000256" key="8">
    <source>
        <dbReference type="SAM" id="Phobius"/>
    </source>
</evidence>
<name>A0A1H3VNC2_9BACT</name>
<keyword evidence="5 8" id="KW-0812">Transmembrane</keyword>
<keyword evidence="3" id="KW-0813">Transport</keyword>
<feature type="transmembrane region" description="Helical" evidence="8">
    <location>
        <begin position="278"/>
        <end position="300"/>
    </location>
</feature>
<evidence type="ECO:0000313" key="10">
    <source>
        <dbReference type="Proteomes" id="UP000199409"/>
    </source>
</evidence>
<keyword evidence="7 8" id="KW-0472">Membrane</keyword>
<evidence type="ECO:0000256" key="4">
    <source>
        <dbReference type="ARBA" id="ARBA00022475"/>
    </source>
</evidence>
<comment type="subcellular location">
    <subcellularLocation>
        <location evidence="1">Cell membrane</location>
        <topology evidence="1">Multi-pass membrane protein</topology>
    </subcellularLocation>
</comment>
<dbReference type="GO" id="GO:0055085">
    <property type="term" value="P:transmembrane transport"/>
    <property type="evidence" value="ECO:0007669"/>
    <property type="project" value="InterPro"/>
</dbReference>
<sequence>MSELIIVFVNVILPVFGIILLGAFLGGRLQLQAQTLTRVAYYVFVPAFIFQSISTAAVPLSSVAKMLSFIIMTHLLAVFVAGGIGRALGRSKETIAAFVMIAAFGNVGNYGLAVIRFRLGEVAVPPATIYFVAISISAFIISVGIAGWAHGGSRGALWKVLKTPALWATFPAILVSTGGIEIPLMADRMIGLLADAMIPVMLFALGLQLREQGKVHLTGDVLIGTGIRLGLTPLVALLVSTLFVLTPVESAAGILQAGMPAAILIAIIAKENNIVPEFVTSVVVVSTLASVVTLSLLMVLL</sequence>
<dbReference type="RefSeq" id="WP_092344051.1">
    <property type="nucleotide sequence ID" value="NZ_FNQN01000001.1"/>
</dbReference>
<feature type="transmembrane region" description="Helical" evidence="8">
    <location>
        <begin position="66"/>
        <end position="88"/>
    </location>
</feature>
<dbReference type="Proteomes" id="UP000199409">
    <property type="component" value="Unassembled WGS sequence"/>
</dbReference>
<keyword evidence="10" id="KW-1185">Reference proteome</keyword>
<evidence type="ECO:0000256" key="6">
    <source>
        <dbReference type="ARBA" id="ARBA00022989"/>
    </source>
</evidence>
<comment type="similarity">
    <text evidence="2">Belongs to the auxin efflux carrier (TC 2.A.69) family.</text>
</comment>
<dbReference type="STRING" id="37625.SAMN05660420_00180"/>
<protein>
    <recommendedName>
        <fullName evidence="11">Transporter</fullName>
    </recommendedName>
</protein>
<feature type="transmembrane region" description="Helical" evidence="8">
    <location>
        <begin position="6"/>
        <end position="27"/>
    </location>
</feature>
<evidence type="ECO:0008006" key="11">
    <source>
        <dbReference type="Google" id="ProtNLM"/>
    </source>
</evidence>
<organism evidence="9 10">
    <name type="scientific">Desulfuromusa kysingii</name>
    <dbReference type="NCBI Taxonomy" id="37625"/>
    <lineage>
        <taxon>Bacteria</taxon>
        <taxon>Pseudomonadati</taxon>
        <taxon>Thermodesulfobacteriota</taxon>
        <taxon>Desulfuromonadia</taxon>
        <taxon>Desulfuromonadales</taxon>
        <taxon>Geopsychrobacteraceae</taxon>
        <taxon>Desulfuromusa</taxon>
    </lineage>
</organism>
<evidence type="ECO:0000256" key="3">
    <source>
        <dbReference type="ARBA" id="ARBA00022448"/>
    </source>
</evidence>
<keyword evidence="4" id="KW-1003">Cell membrane</keyword>
<dbReference type="InterPro" id="IPR038770">
    <property type="entry name" value="Na+/solute_symporter_sf"/>
</dbReference>
<feature type="transmembrane region" description="Helical" evidence="8">
    <location>
        <begin position="251"/>
        <end position="269"/>
    </location>
</feature>
<feature type="transmembrane region" description="Helical" evidence="8">
    <location>
        <begin position="127"/>
        <end position="149"/>
    </location>
</feature>
<feature type="transmembrane region" description="Helical" evidence="8">
    <location>
        <begin position="95"/>
        <end position="115"/>
    </location>
</feature>
<accession>A0A1H3VNC2</accession>
<dbReference type="Pfam" id="PF03547">
    <property type="entry name" value="Mem_trans"/>
    <property type="match status" value="1"/>
</dbReference>
<keyword evidence="6 8" id="KW-1133">Transmembrane helix</keyword>
<evidence type="ECO:0000256" key="7">
    <source>
        <dbReference type="ARBA" id="ARBA00023136"/>
    </source>
</evidence>
<evidence type="ECO:0000256" key="2">
    <source>
        <dbReference type="ARBA" id="ARBA00010145"/>
    </source>
</evidence>
<dbReference type="InterPro" id="IPR004776">
    <property type="entry name" value="Mem_transp_PIN-like"/>
</dbReference>
<dbReference type="GO" id="GO:0005886">
    <property type="term" value="C:plasma membrane"/>
    <property type="evidence" value="ECO:0007669"/>
    <property type="project" value="UniProtKB-SubCell"/>
</dbReference>
<dbReference type="Gene3D" id="1.20.1530.20">
    <property type="match status" value="1"/>
</dbReference>